<reference evidence="6" key="1">
    <citation type="submission" date="2017-08" db="EMBL/GenBank/DDBJ databases">
        <authorList>
            <person name="Grouzdev D.S."/>
            <person name="Gaisin V.A."/>
            <person name="Rysina M.S."/>
            <person name="Gorlenko V.M."/>
        </authorList>
    </citation>
    <scope>NUCLEOTIDE SEQUENCE [LARGE SCALE GENOMIC DNA]</scope>
    <source>
        <strain evidence="6">Kir15-3F</strain>
    </source>
</reference>
<evidence type="ECO:0000256" key="4">
    <source>
        <dbReference type="ARBA" id="ARBA00023136"/>
    </source>
</evidence>
<proteinExistence type="predicted"/>
<dbReference type="EMBL" id="NQWI01000016">
    <property type="protein sequence ID" value="PDW04067.1"/>
    <property type="molecule type" value="Genomic_DNA"/>
</dbReference>
<dbReference type="GO" id="GO:0016020">
    <property type="term" value="C:membrane"/>
    <property type="evidence" value="ECO:0007669"/>
    <property type="project" value="UniProtKB-SubCell"/>
</dbReference>
<comment type="caution">
    <text evidence="5">The sequence shown here is derived from an EMBL/GenBank/DDBJ whole genome shotgun (WGS) entry which is preliminary data.</text>
</comment>
<protein>
    <submittedName>
        <fullName evidence="5">Uncharacterized protein</fullName>
    </submittedName>
</protein>
<dbReference type="InterPro" id="IPR028994">
    <property type="entry name" value="Integrin_alpha_N"/>
</dbReference>
<dbReference type="SUPFAM" id="SSF69318">
    <property type="entry name" value="Integrin alpha N-terminal domain"/>
    <property type="match status" value="1"/>
</dbReference>
<keyword evidence="2" id="KW-0812">Transmembrane</keyword>
<keyword evidence="6" id="KW-1185">Reference proteome</keyword>
<organism evidence="5 6">
    <name type="scientific">Candidatus Viridilinea mediisalina</name>
    <dbReference type="NCBI Taxonomy" id="2024553"/>
    <lineage>
        <taxon>Bacteria</taxon>
        <taxon>Bacillati</taxon>
        <taxon>Chloroflexota</taxon>
        <taxon>Chloroflexia</taxon>
        <taxon>Chloroflexales</taxon>
        <taxon>Chloroflexineae</taxon>
        <taxon>Oscillochloridaceae</taxon>
        <taxon>Candidatus Viridilinea</taxon>
    </lineage>
</organism>
<dbReference type="Gene3D" id="2.130.10.10">
    <property type="entry name" value="YVTN repeat-like/Quinoprotein amine dehydrogenase"/>
    <property type="match status" value="2"/>
</dbReference>
<dbReference type="Proteomes" id="UP000220527">
    <property type="component" value="Unassembled WGS sequence"/>
</dbReference>
<evidence type="ECO:0000256" key="1">
    <source>
        <dbReference type="ARBA" id="ARBA00004167"/>
    </source>
</evidence>
<gene>
    <name evidence="5" type="ORF">CJ255_05710</name>
</gene>
<dbReference type="InterPro" id="IPR015943">
    <property type="entry name" value="WD40/YVTN_repeat-like_dom_sf"/>
</dbReference>
<dbReference type="PANTHER" id="PTHR21419">
    <property type="match status" value="1"/>
</dbReference>
<accession>A0A2A6RLY3</accession>
<dbReference type="InterPro" id="IPR045232">
    <property type="entry name" value="FAM234"/>
</dbReference>
<name>A0A2A6RLY3_9CHLR</name>
<sequence>MIADVDGNLDNGREVVVAGVDGRVYVYRANGQLLWTQTVPIAGCASTDINGHPIQSLIYGSPTVGELFGDGVPYVLIGYGTLQNTNRACDGGIVVYRGTDGHMLWNFSQRDFDATSLDGPEALYGVITAPALADSNGDGKLEIAFGGLDRNVYLLNADGSLRWYYHAADTVWSTPLFMNIDDDPELELIVATDISANPHVIPPTHDGGYLQAFKTTPVEGGRIPFQTGFIWRTSFDQVLYSSPLAADLLPDNPGLEIAVGSGCFFPEDSNDKRGRWIQIIRPADGAILQTLSAPACVQSSPAVADLNGNGRLEIVATVSGAPEIGGDGFSRVVAWDPTNPNPKWQTILRDPNSGSNDPHGGDRQSVVIADLDGNGSLEVVAANFWSVHILEGTTGNPLTCQGPGCASQPSLFAWYTLKSTPAIGDLTGNGKLEVVIGGSHSFNSSHGHLYAWTDFADRLNSSPGPHAPYSAPWPQFRRDAHASGMFSTPSMAVSPQESHVLVSCERPRSITFDISFTDTRAVDWRVASVNPATNLITPVKEGNSRLRVDVDGCAQPSGTYTKNIELQAEGLSNVSISLNIRVVDEIFMVALPLVVR</sequence>
<dbReference type="PANTHER" id="PTHR21419:SF23">
    <property type="entry name" value="PROTEIN DEFECTIVE IN EXINE FORMATION 1"/>
    <property type="match status" value="1"/>
</dbReference>
<comment type="subcellular location">
    <subcellularLocation>
        <location evidence="1">Membrane</location>
        <topology evidence="1">Single-pass membrane protein</topology>
    </subcellularLocation>
</comment>
<evidence type="ECO:0000313" key="5">
    <source>
        <dbReference type="EMBL" id="PDW04067.1"/>
    </source>
</evidence>
<keyword evidence="3" id="KW-1133">Transmembrane helix</keyword>
<evidence type="ECO:0000256" key="2">
    <source>
        <dbReference type="ARBA" id="ARBA00022692"/>
    </source>
</evidence>
<evidence type="ECO:0000313" key="6">
    <source>
        <dbReference type="Proteomes" id="UP000220527"/>
    </source>
</evidence>
<evidence type="ECO:0000256" key="3">
    <source>
        <dbReference type="ARBA" id="ARBA00022989"/>
    </source>
</evidence>
<keyword evidence="4" id="KW-0472">Membrane</keyword>
<dbReference type="AlphaFoldDB" id="A0A2A6RLY3"/>